<feature type="non-terminal residue" evidence="9">
    <location>
        <position position="1"/>
    </location>
</feature>
<dbReference type="InterPro" id="IPR045864">
    <property type="entry name" value="aa-tRNA-synth_II/BPL/LPL"/>
</dbReference>
<name>A0A381RE44_9ZZZZ</name>
<evidence type="ECO:0000259" key="8">
    <source>
        <dbReference type="PROSITE" id="PS50862"/>
    </source>
</evidence>
<dbReference type="InterPro" id="IPR006195">
    <property type="entry name" value="aa-tRNA-synth_II"/>
</dbReference>
<dbReference type="CDD" id="cd04100">
    <property type="entry name" value="Asp_Lys_Asn_RS_N"/>
    <property type="match status" value="1"/>
</dbReference>
<dbReference type="Pfam" id="PF00152">
    <property type="entry name" value="tRNA-synt_2"/>
    <property type="match status" value="1"/>
</dbReference>
<evidence type="ECO:0000256" key="2">
    <source>
        <dbReference type="ARBA" id="ARBA00012816"/>
    </source>
</evidence>
<evidence type="ECO:0000256" key="1">
    <source>
        <dbReference type="ARBA" id="ARBA00008226"/>
    </source>
</evidence>
<sequence>VEVSSDLLADINKLGDHVGEVVTLQGWVETTRGHGKVAFVVARDGTGTVQCVLVRDSVDGATWELYESLNQEALVSIKGKVKEDARAPGGYEIEIHGLELLATADDYPIQPKEHGVDFLLDHRHLWLRSAQQRAVLRVRAEVSQAINDFFYTREFVRIDTPILTGAIGEHAGTLFKTDYFNETAYLAQTGQLYVEAACPAFQKVYCFGPTFRAEKSKTRRHLTEFWMVEPEVAFADSDDNMRLQEEFVSYLVERTLERCSDELQVLERETGKLEGICPPFPRISYTEALEILKGKDSNTEWGMDLGATDEAALMEDHDLPLFVYNYPKGAKAFYMKENPEDVDTVLCNDLLAPEGYGEIIGGSQREDDLNRLMARIREEGLPEQAYAWYLDLRRYGSFPHSGFGLGLERTVAWITGRHHIREMIPFPRLMNRLYP</sequence>
<keyword evidence="3" id="KW-0436">Ligase</keyword>
<dbReference type="InterPro" id="IPR004365">
    <property type="entry name" value="NA-bd_OB_tRNA"/>
</dbReference>
<proteinExistence type="inferred from homology"/>
<dbReference type="GO" id="GO:0004816">
    <property type="term" value="F:asparagine-tRNA ligase activity"/>
    <property type="evidence" value="ECO:0007669"/>
    <property type="project" value="UniProtKB-EC"/>
</dbReference>
<keyword evidence="4" id="KW-0547">Nucleotide-binding</keyword>
<dbReference type="GO" id="GO:0006421">
    <property type="term" value="P:asparaginyl-tRNA aminoacylation"/>
    <property type="evidence" value="ECO:0007669"/>
    <property type="project" value="InterPro"/>
</dbReference>
<dbReference type="PANTHER" id="PTHR22594">
    <property type="entry name" value="ASPARTYL/LYSYL-TRNA SYNTHETASE"/>
    <property type="match status" value="1"/>
</dbReference>
<dbReference type="SUPFAM" id="SSF50249">
    <property type="entry name" value="Nucleic acid-binding proteins"/>
    <property type="match status" value="1"/>
</dbReference>
<gene>
    <name evidence="9" type="ORF">METZ01_LOCUS40367</name>
</gene>
<reference evidence="9" key="1">
    <citation type="submission" date="2018-05" db="EMBL/GenBank/DDBJ databases">
        <authorList>
            <person name="Lanie J.A."/>
            <person name="Ng W.-L."/>
            <person name="Kazmierczak K.M."/>
            <person name="Andrzejewski T.M."/>
            <person name="Davidsen T.M."/>
            <person name="Wayne K.J."/>
            <person name="Tettelin H."/>
            <person name="Glass J.I."/>
            <person name="Rusch D."/>
            <person name="Podicherti R."/>
            <person name="Tsui H.-C.T."/>
            <person name="Winkler M.E."/>
        </authorList>
    </citation>
    <scope>NUCLEOTIDE SEQUENCE</scope>
</reference>
<keyword evidence="5" id="KW-0067">ATP-binding</keyword>
<dbReference type="EC" id="6.1.1.22" evidence="2"/>
<feature type="domain" description="Aminoacyl-transfer RNA synthetases class-II family profile" evidence="8">
    <location>
        <begin position="136"/>
        <end position="425"/>
    </location>
</feature>
<comment type="similarity">
    <text evidence="1">Belongs to the class-II aminoacyl-tRNA synthetase family.</text>
</comment>
<dbReference type="InterPro" id="IPR004522">
    <property type="entry name" value="Asn-tRNA-ligase"/>
</dbReference>
<evidence type="ECO:0000256" key="4">
    <source>
        <dbReference type="ARBA" id="ARBA00022741"/>
    </source>
</evidence>
<dbReference type="CDD" id="cd00776">
    <property type="entry name" value="AsxRS_core"/>
    <property type="match status" value="1"/>
</dbReference>
<dbReference type="AlphaFoldDB" id="A0A381RE44"/>
<dbReference type="Pfam" id="PF01336">
    <property type="entry name" value="tRNA_anti-codon"/>
    <property type="match status" value="1"/>
</dbReference>
<keyword evidence="7" id="KW-0030">Aminoacyl-tRNA synthetase</keyword>
<keyword evidence="6" id="KW-0648">Protein biosynthesis</keyword>
<dbReference type="SUPFAM" id="SSF55681">
    <property type="entry name" value="Class II aaRS and biotin synthetases"/>
    <property type="match status" value="1"/>
</dbReference>
<dbReference type="GO" id="GO:0003676">
    <property type="term" value="F:nucleic acid binding"/>
    <property type="evidence" value="ECO:0007669"/>
    <property type="project" value="InterPro"/>
</dbReference>
<evidence type="ECO:0000256" key="3">
    <source>
        <dbReference type="ARBA" id="ARBA00022598"/>
    </source>
</evidence>
<dbReference type="InterPro" id="IPR004364">
    <property type="entry name" value="Aa-tRNA-synt_II"/>
</dbReference>
<evidence type="ECO:0000313" key="9">
    <source>
        <dbReference type="EMBL" id="SUZ87513.1"/>
    </source>
</evidence>
<dbReference type="Gene3D" id="3.30.930.10">
    <property type="entry name" value="Bira Bifunctional Protein, Domain 2"/>
    <property type="match status" value="1"/>
</dbReference>
<dbReference type="HAMAP" id="MF_00534">
    <property type="entry name" value="Asn_tRNA_synth"/>
    <property type="match status" value="1"/>
</dbReference>
<dbReference type="EMBL" id="UINC01001727">
    <property type="protein sequence ID" value="SUZ87513.1"/>
    <property type="molecule type" value="Genomic_DNA"/>
</dbReference>
<accession>A0A381RE44</accession>
<evidence type="ECO:0000256" key="5">
    <source>
        <dbReference type="ARBA" id="ARBA00022840"/>
    </source>
</evidence>
<evidence type="ECO:0000256" key="6">
    <source>
        <dbReference type="ARBA" id="ARBA00022917"/>
    </source>
</evidence>
<dbReference type="Gene3D" id="2.40.50.140">
    <property type="entry name" value="Nucleic acid-binding proteins"/>
    <property type="match status" value="1"/>
</dbReference>
<organism evidence="9">
    <name type="scientific">marine metagenome</name>
    <dbReference type="NCBI Taxonomy" id="408172"/>
    <lineage>
        <taxon>unclassified sequences</taxon>
        <taxon>metagenomes</taxon>
        <taxon>ecological metagenomes</taxon>
    </lineage>
</organism>
<dbReference type="NCBIfam" id="NF003037">
    <property type="entry name" value="PRK03932.1"/>
    <property type="match status" value="1"/>
</dbReference>
<dbReference type="PANTHER" id="PTHR22594:SF34">
    <property type="entry name" value="ASPARAGINE--TRNA LIGASE, MITOCHONDRIAL-RELATED"/>
    <property type="match status" value="1"/>
</dbReference>
<dbReference type="PROSITE" id="PS50862">
    <property type="entry name" value="AA_TRNA_LIGASE_II"/>
    <property type="match status" value="1"/>
</dbReference>
<evidence type="ECO:0000256" key="7">
    <source>
        <dbReference type="ARBA" id="ARBA00023146"/>
    </source>
</evidence>
<dbReference type="GO" id="GO:0005524">
    <property type="term" value="F:ATP binding"/>
    <property type="evidence" value="ECO:0007669"/>
    <property type="project" value="UniProtKB-KW"/>
</dbReference>
<dbReference type="InterPro" id="IPR002312">
    <property type="entry name" value="Asp/Asn-tRNA-synth_IIb"/>
</dbReference>
<dbReference type="InterPro" id="IPR012340">
    <property type="entry name" value="NA-bd_OB-fold"/>
</dbReference>
<dbReference type="NCBIfam" id="TIGR00457">
    <property type="entry name" value="asnS"/>
    <property type="match status" value="1"/>
</dbReference>
<protein>
    <recommendedName>
        <fullName evidence="2">asparagine--tRNA ligase</fullName>
        <ecNumber evidence="2">6.1.1.22</ecNumber>
    </recommendedName>
</protein>
<dbReference type="PRINTS" id="PR01042">
    <property type="entry name" value="TRNASYNTHASP"/>
</dbReference>